<dbReference type="RefSeq" id="WP_215788256.1">
    <property type="nucleotide sequence ID" value="NZ_JAHKKG010000005.1"/>
</dbReference>
<evidence type="ECO:0000256" key="1">
    <source>
        <dbReference type="SAM" id="SignalP"/>
    </source>
</evidence>
<feature type="signal peptide" evidence="1">
    <location>
        <begin position="1"/>
        <end position="29"/>
    </location>
</feature>
<organism evidence="2 3">
    <name type="scientific">Paractinoplanes bogorensis</name>
    <dbReference type="NCBI Taxonomy" id="1610840"/>
    <lineage>
        <taxon>Bacteria</taxon>
        <taxon>Bacillati</taxon>
        <taxon>Actinomycetota</taxon>
        <taxon>Actinomycetes</taxon>
        <taxon>Micromonosporales</taxon>
        <taxon>Micromonosporaceae</taxon>
        <taxon>Paractinoplanes</taxon>
    </lineage>
</organism>
<evidence type="ECO:0000313" key="2">
    <source>
        <dbReference type="EMBL" id="MBU2665016.1"/>
    </source>
</evidence>
<keyword evidence="1" id="KW-0732">Signal</keyword>
<gene>
    <name evidence="2" type="ORF">KOI35_16045</name>
</gene>
<feature type="chain" id="PRO_5047369840" description="DUF732 domain-containing protein" evidence="1">
    <location>
        <begin position="30"/>
        <end position="138"/>
    </location>
</feature>
<evidence type="ECO:0000313" key="3">
    <source>
        <dbReference type="Proteomes" id="UP001519654"/>
    </source>
</evidence>
<comment type="caution">
    <text evidence="2">The sequence shown here is derived from an EMBL/GenBank/DDBJ whole genome shotgun (WGS) entry which is preliminary data.</text>
</comment>
<proteinExistence type="predicted"/>
<protein>
    <recommendedName>
        <fullName evidence="4">DUF732 domain-containing protein</fullName>
    </recommendedName>
</protein>
<sequence length="138" mass="14427">MRIPRFATTSVLAAALAAGGLVAASPAEAAPVASAGKVTASASSNVADRTFIQMMTSRQNPDRAIYAGQSSRRMRDIGVYVCGRVKAYNQSQPAKAAIVSTLREIQAADAYPYTDAGDAFLVVASITSYCTKYKKALG</sequence>
<accession>A0ABS5YPM2</accession>
<name>A0ABS5YPM2_9ACTN</name>
<evidence type="ECO:0008006" key="4">
    <source>
        <dbReference type="Google" id="ProtNLM"/>
    </source>
</evidence>
<dbReference type="EMBL" id="JAHKKG010000005">
    <property type="protein sequence ID" value="MBU2665016.1"/>
    <property type="molecule type" value="Genomic_DNA"/>
</dbReference>
<reference evidence="2 3" key="1">
    <citation type="submission" date="2021-06" db="EMBL/GenBank/DDBJ databases">
        <title>Actinoplanes lichenicola sp. nov., and Actinoplanes ovalisporus sp. nov., isolated from lichen in Thailand.</title>
        <authorList>
            <person name="Saeng-In P."/>
            <person name="Kanchanasin P."/>
            <person name="Yuki M."/>
            <person name="Kudo T."/>
            <person name="Ohkuma M."/>
            <person name="Phongsopitanun W."/>
            <person name="Tanasupawat S."/>
        </authorList>
    </citation>
    <scope>NUCLEOTIDE SEQUENCE [LARGE SCALE GENOMIC DNA]</scope>
    <source>
        <strain evidence="2 3">NBRC 110975</strain>
    </source>
</reference>
<dbReference type="Proteomes" id="UP001519654">
    <property type="component" value="Unassembled WGS sequence"/>
</dbReference>
<keyword evidence="3" id="KW-1185">Reference proteome</keyword>